<name>A0ABS9THC8_9PSEU</name>
<dbReference type="EMBL" id="JAKXMK010000016">
    <property type="protein sequence ID" value="MCH6167818.1"/>
    <property type="molecule type" value="Genomic_DNA"/>
</dbReference>
<comment type="caution">
    <text evidence="1">The sequence shown here is derived from an EMBL/GenBank/DDBJ whole genome shotgun (WGS) entry which is preliminary data.</text>
</comment>
<keyword evidence="2" id="KW-1185">Reference proteome</keyword>
<sequence>MPVRVVAHWYCASCDVEGRDAAVEPRCWNCDSTVTVTAQPSVEWAGDSHLAGRTPIDGGGATAA</sequence>
<accession>A0ABS9THC8</accession>
<dbReference type="RefSeq" id="WP_241038368.1">
    <property type="nucleotide sequence ID" value="NZ_BAAAJF010000012.1"/>
</dbReference>
<evidence type="ECO:0000313" key="1">
    <source>
        <dbReference type="EMBL" id="MCH6167818.1"/>
    </source>
</evidence>
<proteinExistence type="predicted"/>
<dbReference type="Proteomes" id="UP001299970">
    <property type="component" value="Unassembled WGS sequence"/>
</dbReference>
<gene>
    <name evidence="1" type="ORF">MMF94_19190</name>
</gene>
<protein>
    <submittedName>
        <fullName evidence="1">Uncharacterized protein</fullName>
    </submittedName>
</protein>
<reference evidence="1 2" key="1">
    <citation type="submission" date="2022-03" db="EMBL/GenBank/DDBJ databases">
        <title>Pseudonocardia alaer sp. nov., a novel actinomycete isolated from reed forest soil.</title>
        <authorList>
            <person name="Wang L."/>
        </authorList>
    </citation>
    <scope>NUCLEOTIDE SEQUENCE [LARGE SCALE GENOMIC DNA]</scope>
    <source>
        <strain evidence="1 2">Y-16303</strain>
    </source>
</reference>
<organism evidence="1 2">
    <name type="scientific">Pseudonocardia alaniniphila</name>
    <dbReference type="NCBI Taxonomy" id="75291"/>
    <lineage>
        <taxon>Bacteria</taxon>
        <taxon>Bacillati</taxon>
        <taxon>Actinomycetota</taxon>
        <taxon>Actinomycetes</taxon>
        <taxon>Pseudonocardiales</taxon>
        <taxon>Pseudonocardiaceae</taxon>
        <taxon>Pseudonocardia</taxon>
    </lineage>
</organism>
<evidence type="ECO:0000313" key="2">
    <source>
        <dbReference type="Proteomes" id="UP001299970"/>
    </source>
</evidence>